<dbReference type="EMBL" id="JAPUUL010002682">
    <property type="protein sequence ID" value="KAJ8124910.1"/>
    <property type="molecule type" value="Genomic_DNA"/>
</dbReference>
<evidence type="ECO:0000313" key="1">
    <source>
        <dbReference type="EMBL" id="KAJ8124910.1"/>
    </source>
</evidence>
<gene>
    <name evidence="1" type="ORF">O1611_g8730</name>
</gene>
<name>A0ACC2JBP8_9PEZI</name>
<protein>
    <submittedName>
        <fullName evidence="1">Uncharacterized protein</fullName>
    </submittedName>
</protein>
<proteinExistence type="predicted"/>
<evidence type="ECO:0000313" key="2">
    <source>
        <dbReference type="Proteomes" id="UP001153332"/>
    </source>
</evidence>
<dbReference type="Proteomes" id="UP001153332">
    <property type="component" value="Unassembled WGS sequence"/>
</dbReference>
<reference evidence="1" key="1">
    <citation type="submission" date="2022-12" db="EMBL/GenBank/DDBJ databases">
        <title>Genome Sequence of Lasiodiplodia mahajangana.</title>
        <authorList>
            <person name="Buettner E."/>
        </authorList>
    </citation>
    <scope>NUCLEOTIDE SEQUENCE</scope>
    <source>
        <strain evidence="1">VT137</strain>
    </source>
</reference>
<sequence length="1600" mass="173428">MLLRNPLVKEASVQEAPTPEPPVQEDSTKEVSPQEVLIKEESLKELPADEVPVIETPVEPTVEEPAADMEAEAKEAHEEAPAQDSSAAEPIVEAAPSDEAPAPALAPEEAPAFEGTVAPEEAPASEGVQAPEGASTTEDNLASGGAAAAEETPAGEEVSAAEVAPAVVEDLVTEEIPDGSEEPPAEEEPVVKAAPVAEEAAATEMAPPAEEPVAEQSPSIEEPAPVEEASVAEEASPIREAPAAEQAPAEATPVIEEVLPSEEEVAKETSVEISPSAEAPPAIEEVPTAEIAAPVDETPIIEQAPAVEEPPVAEKALTIEEAPAVEESSIVPVEIVERELPTTEAAAIATETRKDVSPEIPPVAAEPDAPKPQPDAAEKRKERSREDKAREAEESKDVVGPIRGEEKSSRKRSRGKEEPLPYCFEDASGVEANDIGGDEPEPIPENALPEKEVVEGLSNVEDDSAIQHRISKEAPQRETLVESHFSKKLGDHPVDAATREVNFDDPDPVTSDEIATYPEHKTPSGYPRDSRDETHGIPQNPDTEGGLVADENDSHMNTSAPAARTHAAEPPGFRVYDVIETPEGRKVGAISAIQRELPSSKDDYVTTNICEPAEDTAAGNDRSFAQSSSRGNEFLPVDQQATAKTISSTEDSDILYGISSKSDDALKEVASFVSEEAIVQGAVHTHGMANIERPSSLAMPGADIFPEPVTYNCDIAVVPLSEDSVLDREKSNEEPPLLRHELLHAPMMEHDDQTVPENWPFVTDHTAYTPIIAESVHLFGDDSAWETVDEDQTSEQVWETTDDDEALGKSWGDIEVDGTHNILSTISEAAHEPNEGSGGNSENSSEEAPHNFMPPEALSHNLSNPSFLHSEKLNPQPREGETTDQYSAPHEFTSTGMADEEHDPSDNHESRALKVAPLRPLGTESSDVAGVAESQRQPMFEDSRAWGVFQDSAGSRLENSPGSSYASSRRLQYFDTLSEDSDDEFIVKKSGASQPTDNSDYPHSSTRNEPMVSSPNEALVETIRQRTAAEQFAEATDIIQDSNRSTGPLGPTLDESLIAAENESQGWSTTSEEYSDTEGEIQHLPHIFDYTGFISERPAIYNSREVEDFYSDDESEEEVGPAEPQKHSIGHSNRELNITHGEPKGNLAPQYNHNWPFTRSSSRDKSEQMNFEPLLDDERLGTIDVAFAPTKTLATGQVQNRSPENTGISGLERESVSSSKIYDANASVYPYSSQQGRSDKPQSFVAYGSAERDFSVDRDGYFRMPSMLNSVAGEIPARPTVGDDTDSMKATSATEEIYAQIADNHFMETSVFTAGAAAIATDTPLLAHSPPTRDEERIARSSSSRGLRRSISNSPSRDSEFIEELPIVPTSVAERARFELLKHPLLAKVEASANQDYRDRDFQLESVPSSLFEDTEPLRMGVDQAEDSIYFEKRPIPPRSSRRIRPTLVHSGTQTDEGLLYGASFRPSPSFYEEPRSPTPVIVLPDLGDPKAKALGRARSLKKKREQYFREVEETVATAVVIYATAQELSPPLDFYPGDGQFNKNFTETWDATQGPVQMMKVETDTTASIDPTDPATTRRDPRTVSAVTNTIAATATTER</sequence>
<comment type="caution">
    <text evidence="1">The sequence shown here is derived from an EMBL/GenBank/DDBJ whole genome shotgun (WGS) entry which is preliminary data.</text>
</comment>
<organism evidence="1 2">
    <name type="scientific">Lasiodiplodia mahajangana</name>
    <dbReference type="NCBI Taxonomy" id="1108764"/>
    <lineage>
        <taxon>Eukaryota</taxon>
        <taxon>Fungi</taxon>
        <taxon>Dikarya</taxon>
        <taxon>Ascomycota</taxon>
        <taxon>Pezizomycotina</taxon>
        <taxon>Dothideomycetes</taxon>
        <taxon>Dothideomycetes incertae sedis</taxon>
        <taxon>Botryosphaeriales</taxon>
        <taxon>Botryosphaeriaceae</taxon>
        <taxon>Lasiodiplodia</taxon>
    </lineage>
</organism>
<accession>A0ACC2JBP8</accession>
<keyword evidence="2" id="KW-1185">Reference proteome</keyword>